<accession>A0A8C5SL24</accession>
<name>A0A8C5SL24_LATLA</name>
<dbReference type="Proteomes" id="UP000694406">
    <property type="component" value="Unplaced"/>
</dbReference>
<proteinExistence type="predicted"/>
<dbReference type="AlphaFoldDB" id="A0A8C5SL24"/>
<sequence>LQPALDKQIYFLDRYVFYQFSSDECTYLFCEYEGEKGWINGVKFLLKMVPVTSPRINIVMSWDCGFKYLFPFPPTLKTGVMCKIQEREDIGHIELVQKFAKENCHVPQANKREPVNTDQTSQLGTFQIDVFPADWEGARMKKSFLELFRLIDKK</sequence>
<dbReference type="GeneTree" id="ENSGT00940000155137"/>
<evidence type="ECO:0000313" key="2">
    <source>
        <dbReference type="Proteomes" id="UP000694406"/>
    </source>
</evidence>
<evidence type="ECO:0000313" key="1">
    <source>
        <dbReference type="Ensembl" id="ENSLLTP00000018245.1"/>
    </source>
</evidence>
<organism evidence="1 2">
    <name type="scientific">Laticauda laticaudata</name>
    <name type="common">Blue-ringed sea krait</name>
    <name type="synonym">Blue-lipped sea krait</name>
    <dbReference type="NCBI Taxonomy" id="8630"/>
    <lineage>
        <taxon>Eukaryota</taxon>
        <taxon>Metazoa</taxon>
        <taxon>Chordata</taxon>
        <taxon>Craniata</taxon>
        <taxon>Vertebrata</taxon>
        <taxon>Euteleostomi</taxon>
        <taxon>Lepidosauria</taxon>
        <taxon>Squamata</taxon>
        <taxon>Bifurcata</taxon>
        <taxon>Unidentata</taxon>
        <taxon>Episquamata</taxon>
        <taxon>Toxicofera</taxon>
        <taxon>Serpentes</taxon>
        <taxon>Colubroidea</taxon>
        <taxon>Elapidae</taxon>
        <taxon>Laticaudinae</taxon>
        <taxon>Laticauda</taxon>
    </lineage>
</organism>
<reference evidence="1" key="2">
    <citation type="submission" date="2025-09" db="UniProtKB">
        <authorList>
            <consortium name="Ensembl"/>
        </authorList>
    </citation>
    <scope>IDENTIFICATION</scope>
</reference>
<dbReference type="Ensembl" id="ENSLLTT00000018927.1">
    <property type="protein sequence ID" value="ENSLLTP00000018245.1"/>
    <property type="gene ID" value="ENSLLTG00000013821.1"/>
</dbReference>
<keyword evidence="2" id="KW-1185">Reference proteome</keyword>
<reference evidence="1" key="1">
    <citation type="submission" date="2025-08" db="UniProtKB">
        <authorList>
            <consortium name="Ensembl"/>
        </authorList>
    </citation>
    <scope>IDENTIFICATION</scope>
</reference>
<protein>
    <submittedName>
        <fullName evidence="1">Uncharacterized protein</fullName>
    </submittedName>
</protein>